<evidence type="ECO:0000313" key="3">
    <source>
        <dbReference type="Proteomes" id="UP000253061"/>
    </source>
</evidence>
<name>A0A367VGT5_9PROT</name>
<dbReference type="EMBL" id="JPWB01000002">
    <property type="protein sequence ID" value="RCK24395.1"/>
    <property type="molecule type" value="Genomic_DNA"/>
</dbReference>
<feature type="domain" description="YjiS-like" evidence="1">
    <location>
        <begin position="30"/>
        <end position="57"/>
    </location>
</feature>
<dbReference type="Proteomes" id="UP000253061">
    <property type="component" value="Unassembled WGS sequence"/>
</dbReference>
<accession>A0A367VGT5</accession>
<organism evidence="2 3">
    <name type="scientific">Thalassospira profundimaris</name>
    <dbReference type="NCBI Taxonomy" id="502049"/>
    <lineage>
        <taxon>Bacteria</taxon>
        <taxon>Pseudomonadati</taxon>
        <taxon>Pseudomonadota</taxon>
        <taxon>Alphaproteobacteria</taxon>
        <taxon>Rhodospirillales</taxon>
        <taxon>Thalassospiraceae</taxon>
        <taxon>Thalassospira</taxon>
    </lineage>
</organism>
<comment type="caution">
    <text evidence="2">The sequence shown here is derived from an EMBL/GenBank/DDBJ whole genome shotgun (WGS) entry which is preliminary data.</text>
</comment>
<dbReference type="Pfam" id="PF06568">
    <property type="entry name" value="YjiS-like"/>
    <property type="match status" value="1"/>
</dbReference>
<evidence type="ECO:0000259" key="1">
    <source>
        <dbReference type="Pfam" id="PF06568"/>
    </source>
</evidence>
<dbReference type="InterPro" id="IPR009506">
    <property type="entry name" value="YjiS-like"/>
</dbReference>
<reference evidence="2 3" key="1">
    <citation type="submission" date="2014-07" db="EMBL/GenBank/DDBJ databases">
        <title>Draft genome sequence of Thalassospira profundimaris R8-17.</title>
        <authorList>
            <person name="Lai Q."/>
            <person name="Shao Z."/>
        </authorList>
    </citation>
    <scope>NUCLEOTIDE SEQUENCE [LARGE SCALE GENOMIC DNA]</scope>
    <source>
        <strain evidence="2 3">R8-17</strain>
    </source>
</reference>
<proteinExistence type="predicted"/>
<dbReference type="RefSeq" id="WP_062956859.1">
    <property type="nucleotide sequence ID" value="NZ_JPWB01000002.1"/>
</dbReference>
<dbReference type="AlphaFoldDB" id="A0A367VGT5"/>
<gene>
    <name evidence="2" type="ORF">TH6_06820</name>
</gene>
<sequence length="69" mass="8080">MVAITKDAGAFATTRRHHNTTSLLDLPRTWFKRHDLRQKLADMDAHMLRDIGWTVYDAKREAAKPFWKA</sequence>
<evidence type="ECO:0000313" key="2">
    <source>
        <dbReference type="EMBL" id="RCK24395.1"/>
    </source>
</evidence>
<protein>
    <recommendedName>
        <fullName evidence="1">YjiS-like domain-containing protein</fullName>
    </recommendedName>
</protein>